<gene>
    <name evidence="3" type="ORF">Dbus_chr2Rg1208</name>
</gene>
<feature type="transmembrane region" description="Helical" evidence="2">
    <location>
        <begin position="363"/>
        <end position="384"/>
    </location>
</feature>
<evidence type="ECO:0000256" key="2">
    <source>
        <dbReference type="SAM" id="Phobius"/>
    </source>
</evidence>
<accession>A0A0M3QV16</accession>
<dbReference type="AlphaFoldDB" id="A0A0M3QV16"/>
<evidence type="ECO:0000256" key="1">
    <source>
        <dbReference type="SAM" id="MobiDB-lite"/>
    </source>
</evidence>
<keyword evidence="2" id="KW-0472">Membrane</keyword>
<dbReference type="EMBL" id="CP012524">
    <property type="protein sequence ID" value="ALC41629.1"/>
    <property type="molecule type" value="Genomic_DNA"/>
</dbReference>
<keyword evidence="4" id="KW-1185">Reference proteome</keyword>
<feature type="region of interest" description="Disordered" evidence="1">
    <location>
        <begin position="142"/>
        <end position="170"/>
    </location>
</feature>
<name>A0A0M3QV16_DROBS</name>
<evidence type="ECO:0000313" key="4">
    <source>
        <dbReference type="Proteomes" id="UP000494163"/>
    </source>
</evidence>
<organism evidence="3 4">
    <name type="scientific">Drosophila busckii</name>
    <name type="common">Fruit fly</name>
    <dbReference type="NCBI Taxonomy" id="30019"/>
    <lineage>
        <taxon>Eukaryota</taxon>
        <taxon>Metazoa</taxon>
        <taxon>Ecdysozoa</taxon>
        <taxon>Arthropoda</taxon>
        <taxon>Hexapoda</taxon>
        <taxon>Insecta</taxon>
        <taxon>Pterygota</taxon>
        <taxon>Neoptera</taxon>
        <taxon>Endopterygota</taxon>
        <taxon>Diptera</taxon>
        <taxon>Brachycera</taxon>
        <taxon>Muscomorpha</taxon>
        <taxon>Ephydroidea</taxon>
        <taxon>Drosophilidae</taxon>
        <taxon>Drosophila</taxon>
    </lineage>
</organism>
<dbReference type="Proteomes" id="UP000494163">
    <property type="component" value="Chromosome 2R"/>
</dbReference>
<reference evidence="3 4" key="1">
    <citation type="submission" date="2015-08" db="EMBL/GenBank/DDBJ databases">
        <title>Ancestral chromatin configuration constrains chromatin evolution on differentiating sex chromosomes in Drosophila.</title>
        <authorList>
            <person name="Zhou Q."/>
            <person name="Bachtrog D."/>
        </authorList>
    </citation>
    <scope>NUCLEOTIDE SEQUENCE [LARGE SCALE GENOMIC DNA]</scope>
    <source>
        <tissue evidence="3">Whole larvae</tissue>
    </source>
</reference>
<feature type="transmembrane region" description="Helical" evidence="2">
    <location>
        <begin position="309"/>
        <end position="329"/>
    </location>
</feature>
<feature type="region of interest" description="Disordered" evidence="1">
    <location>
        <begin position="193"/>
        <end position="256"/>
    </location>
</feature>
<proteinExistence type="predicted"/>
<sequence length="459" mass="52208">MRQATQTIWESASRPLFVRSVWLERIGDTGRRQHRHFILDYEPRERQRQRWIGAAAATAAAGGAGNQRKEQWEQEQTLDESAEYSLEEYLLLDATKLTLQYQSTNSLAVKANVPNQTTRYPSCRHAKRRAWLSSRSYQQEQLADQHASFHSHSRRSSLSAMGSTAGSNNPEERLAERVLNWLDLAGRADIVKSATPATPPAGNSSSNNSAQHNRSTRSSRHRQRSCQLKRVASTQRVVPRKQLSKSQPQPSAVGCCNNANANAKPITIIFNKEGVPVRLNRPARNIDLYWRNYAQPVASSSSLAVVGNLLLRMLGLMATTVSLLPALLGSRRLVKDINRLLRLVDDFVALSFNTQRLNRQIRLLSLASNVALFVWVSLNCWHAVHFYKLLTGRTASLAYYMVVALSDYYRMLFIFFMRLQLVALYCMSQQLNEFMQELVNLEHECYERQRSRAIAWAVS</sequence>
<protein>
    <submittedName>
        <fullName evidence="3">CG13331</fullName>
    </submittedName>
</protein>
<evidence type="ECO:0000313" key="3">
    <source>
        <dbReference type="EMBL" id="ALC41629.1"/>
    </source>
</evidence>
<feature type="compositionally biased region" description="Basic residues" evidence="1">
    <location>
        <begin position="214"/>
        <end position="224"/>
    </location>
</feature>
<keyword evidence="2" id="KW-1133">Transmembrane helix</keyword>
<feature type="compositionally biased region" description="Low complexity" evidence="1">
    <location>
        <begin position="193"/>
        <end position="210"/>
    </location>
</feature>
<keyword evidence="2" id="KW-0812">Transmembrane</keyword>